<dbReference type="AlphaFoldDB" id="A0A0A9CLD6"/>
<reference evidence="1" key="1">
    <citation type="submission" date="2014-09" db="EMBL/GenBank/DDBJ databases">
        <authorList>
            <person name="Magalhaes I.L.F."/>
            <person name="Oliveira U."/>
            <person name="Santos F.R."/>
            <person name="Vidigal T.H.D.A."/>
            <person name="Brescovit A.D."/>
            <person name="Santos A.J."/>
        </authorList>
    </citation>
    <scope>NUCLEOTIDE SEQUENCE</scope>
    <source>
        <tissue evidence="1">Shoot tissue taken approximately 20 cm above the soil surface</tissue>
    </source>
</reference>
<dbReference type="EMBL" id="GBRH01223715">
    <property type="protein sequence ID" value="JAD74180.1"/>
    <property type="molecule type" value="Transcribed_RNA"/>
</dbReference>
<organism evidence="1">
    <name type="scientific">Arundo donax</name>
    <name type="common">Giant reed</name>
    <name type="synonym">Donax arundinaceus</name>
    <dbReference type="NCBI Taxonomy" id="35708"/>
    <lineage>
        <taxon>Eukaryota</taxon>
        <taxon>Viridiplantae</taxon>
        <taxon>Streptophyta</taxon>
        <taxon>Embryophyta</taxon>
        <taxon>Tracheophyta</taxon>
        <taxon>Spermatophyta</taxon>
        <taxon>Magnoliopsida</taxon>
        <taxon>Liliopsida</taxon>
        <taxon>Poales</taxon>
        <taxon>Poaceae</taxon>
        <taxon>PACMAD clade</taxon>
        <taxon>Arundinoideae</taxon>
        <taxon>Arundineae</taxon>
        <taxon>Arundo</taxon>
    </lineage>
</organism>
<reference evidence="1" key="2">
    <citation type="journal article" date="2015" name="Data Brief">
        <title>Shoot transcriptome of the giant reed, Arundo donax.</title>
        <authorList>
            <person name="Barrero R.A."/>
            <person name="Guerrero F.D."/>
            <person name="Moolhuijzen P."/>
            <person name="Goolsby J.A."/>
            <person name="Tidwell J."/>
            <person name="Bellgard S.E."/>
            <person name="Bellgard M.I."/>
        </authorList>
    </citation>
    <scope>NUCLEOTIDE SEQUENCE</scope>
    <source>
        <tissue evidence="1">Shoot tissue taken approximately 20 cm above the soil surface</tissue>
    </source>
</reference>
<protein>
    <submittedName>
        <fullName evidence="1">Uncharacterized protein</fullName>
    </submittedName>
</protein>
<evidence type="ECO:0000313" key="1">
    <source>
        <dbReference type="EMBL" id="JAD74180.1"/>
    </source>
</evidence>
<proteinExistence type="predicted"/>
<accession>A0A0A9CLD6</accession>
<sequence>MEKVLRKAESSSYNVMTN</sequence>
<name>A0A0A9CLD6_ARUDO</name>